<dbReference type="Gene3D" id="3.40.50.200">
    <property type="entry name" value="Peptidase S8/S53 domain"/>
    <property type="match status" value="1"/>
</dbReference>
<comment type="similarity">
    <text evidence="1 5">Belongs to the peptidase S8 family.</text>
</comment>
<dbReference type="PANTHER" id="PTHR43806:SF11">
    <property type="entry name" value="CEREVISIN-RELATED"/>
    <property type="match status" value="1"/>
</dbReference>
<dbReference type="InterPro" id="IPR023828">
    <property type="entry name" value="Peptidase_S8_Ser-AS"/>
</dbReference>
<evidence type="ECO:0000256" key="3">
    <source>
        <dbReference type="ARBA" id="ARBA00022801"/>
    </source>
</evidence>
<evidence type="ECO:0000313" key="8">
    <source>
        <dbReference type="Proteomes" id="UP000004508"/>
    </source>
</evidence>
<feature type="active site" description="Charge relay system" evidence="5">
    <location>
        <position position="180"/>
    </location>
</feature>
<feature type="active site" description="Charge relay system" evidence="5">
    <location>
        <position position="251"/>
    </location>
</feature>
<feature type="domain" description="Peptidase S8/S53" evidence="6">
    <location>
        <begin position="172"/>
        <end position="508"/>
    </location>
</feature>
<organism evidence="7 8">
    <name type="scientific">Ktedonobacter racemifer DSM 44963</name>
    <dbReference type="NCBI Taxonomy" id="485913"/>
    <lineage>
        <taxon>Bacteria</taxon>
        <taxon>Bacillati</taxon>
        <taxon>Chloroflexota</taxon>
        <taxon>Ktedonobacteria</taxon>
        <taxon>Ktedonobacterales</taxon>
        <taxon>Ktedonobacteraceae</taxon>
        <taxon>Ktedonobacter</taxon>
    </lineage>
</organism>
<gene>
    <name evidence="7" type="ORF">Krac_11961</name>
</gene>
<dbReference type="InterPro" id="IPR000209">
    <property type="entry name" value="Peptidase_S8/S53_dom"/>
</dbReference>
<dbReference type="EMBL" id="ADVG01000001">
    <property type="protein sequence ID" value="EFH90343.1"/>
    <property type="molecule type" value="Genomic_DNA"/>
</dbReference>
<proteinExistence type="inferred from homology"/>
<dbReference type="PANTHER" id="PTHR43806">
    <property type="entry name" value="PEPTIDASE S8"/>
    <property type="match status" value="1"/>
</dbReference>
<keyword evidence="8" id="KW-1185">Reference proteome</keyword>
<keyword evidence="2 5" id="KW-0645">Protease</keyword>
<dbReference type="STRING" id="485913.Krac_11961"/>
<dbReference type="SUPFAM" id="SSF52743">
    <property type="entry name" value="Subtilisin-like"/>
    <property type="match status" value="1"/>
</dbReference>
<dbReference type="RefSeq" id="WP_007907622.1">
    <property type="nucleotide sequence ID" value="NZ_ADVG01000001.1"/>
</dbReference>
<dbReference type="InterPro" id="IPR036852">
    <property type="entry name" value="Peptidase_S8/S53_dom_sf"/>
</dbReference>
<dbReference type="AlphaFoldDB" id="D6TEH0"/>
<comment type="caution">
    <text evidence="7">The sequence shown here is derived from an EMBL/GenBank/DDBJ whole genome shotgun (WGS) entry which is preliminary data.</text>
</comment>
<keyword evidence="3 5" id="KW-0378">Hydrolase</keyword>
<evidence type="ECO:0000256" key="5">
    <source>
        <dbReference type="PROSITE-ProRule" id="PRU01240"/>
    </source>
</evidence>
<dbReference type="PROSITE" id="PS00138">
    <property type="entry name" value="SUBTILASE_SER"/>
    <property type="match status" value="1"/>
</dbReference>
<reference evidence="7 8" key="1">
    <citation type="journal article" date="2011" name="Stand. Genomic Sci.">
        <title>Non-contiguous finished genome sequence and contextual data of the filamentous soil bacterium Ktedonobacter racemifer type strain (SOSP1-21).</title>
        <authorList>
            <person name="Chang Y.J."/>
            <person name="Land M."/>
            <person name="Hauser L."/>
            <person name="Chertkov O."/>
            <person name="Del Rio T.G."/>
            <person name="Nolan M."/>
            <person name="Copeland A."/>
            <person name="Tice H."/>
            <person name="Cheng J.F."/>
            <person name="Lucas S."/>
            <person name="Han C."/>
            <person name="Goodwin L."/>
            <person name="Pitluck S."/>
            <person name="Ivanova N."/>
            <person name="Ovchinikova G."/>
            <person name="Pati A."/>
            <person name="Chen A."/>
            <person name="Palaniappan K."/>
            <person name="Mavromatis K."/>
            <person name="Liolios K."/>
            <person name="Brettin T."/>
            <person name="Fiebig A."/>
            <person name="Rohde M."/>
            <person name="Abt B."/>
            <person name="Goker M."/>
            <person name="Detter J.C."/>
            <person name="Woyke T."/>
            <person name="Bristow J."/>
            <person name="Eisen J.A."/>
            <person name="Markowitz V."/>
            <person name="Hugenholtz P."/>
            <person name="Kyrpides N.C."/>
            <person name="Klenk H.P."/>
            <person name="Lapidus A."/>
        </authorList>
    </citation>
    <scope>NUCLEOTIDE SEQUENCE [LARGE SCALE GENOMIC DNA]</scope>
    <source>
        <strain evidence="8">DSM 44963</strain>
    </source>
</reference>
<dbReference type="Pfam" id="PF00082">
    <property type="entry name" value="Peptidase_S8"/>
    <property type="match status" value="1"/>
</dbReference>
<evidence type="ECO:0000256" key="2">
    <source>
        <dbReference type="ARBA" id="ARBA00022670"/>
    </source>
</evidence>
<dbReference type="Proteomes" id="UP000004508">
    <property type="component" value="Unassembled WGS sequence"/>
</dbReference>
<name>D6TEH0_KTERA</name>
<keyword evidence="4 5" id="KW-0720">Serine protease</keyword>
<dbReference type="OrthoDB" id="9798386at2"/>
<protein>
    <submittedName>
        <fullName evidence="7">Peptidase S8 and S53 subtilisin kexin sedolisin</fullName>
    </submittedName>
</protein>
<sequence>MQKICQALGLEQLRQFLGNHGYSIAPFGLNEISSSLLLSPSMHADTLHDMNDPLGKWLFPSPSGEGTLLTAGYRVWKSNSSQANASQQDADGQSDLTGEIVQLLNTNQEHFRQAYNLPLVATMPNWLSAGAPVDCLIHGGPATPPIPATEKCADWHFTLPDLSPALQKSTGKGVTVFILDTIPTTEQISTAVRGAGSGNRLLKRIAERIADGSIVIHHNTLPGALKESAQDLMVTGKDIYGHLAYFQMPDHGLFVAGIVQDLAPEARIECVRVLNDYGAGNMAVLLAALQQIQQRMESGDLSGKPVVINLSLTVSPSHETLPLVWTDAIKADSVSGENLELLRSPLHMVLQSLTSLGAVIVAAAGNDSDPRDTSLPMRGLRMNPRYPASFPEVISVGAVDSHGSAARYSNYPSLPTQHNGIATYGGELPESISSGSEMTKVTKIDAPRGVYSSPVYPALSRDDAQESYKVTPQTTWAYWSGTSFATPIISAVASRILQQLQDRGVPAQQWYTTTFNAITTSQGQEDVLGHTLTTQKEFKVGLLKATQSCS</sequence>
<evidence type="ECO:0000256" key="1">
    <source>
        <dbReference type="ARBA" id="ARBA00011073"/>
    </source>
</evidence>
<dbReference type="PROSITE" id="PS51892">
    <property type="entry name" value="SUBTILASE"/>
    <property type="match status" value="1"/>
</dbReference>
<dbReference type="InterPro" id="IPR015500">
    <property type="entry name" value="Peptidase_S8_subtilisin-rel"/>
</dbReference>
<dbReference type="PRINTS" id="PR00723">
    <property type="entry name" value="SUBTILISIN"/>
</dbReference>
<dbReference type="eggNOG" id="COG1404">
    <property type="taxonomic scope" value="Bacteria"/>
</dbReference>
<accession>D6TEH0</accession>
<evidence type="ECO:0000313" key="7">
    <source>
        <dbReference type="EMBL" id="EFH90343.1"/>
    </source>
</evidence>
<dbReference type="InParanoid" id="D6TEH0"/>
<feature type="active site" description="Charge relay system" evidence="5">
    <location>
        <position position="483"/>
    </location>
</feature>
<dbReference type="GO" id="GO:0006508">
    <property type="term" value="P:proteolysis"/>
    <property type="evidence" value="ECO:0007669"/>
    <property type="project" value="UniProtKB-KW"/>
</dbReference>
<dbReference type="GO" id="GO:0004252">
    <property type="term" value="F:serine-type endopeptidase activity"/>
    <property type="evidence" value="ECO:0007669"/>
    <property type="project" value="UniProtKB-UniRule"/>
</dbReference>
<dbReference type="InterPro" id="IPR050131">
    <property type="entry name" value="Peptidase_S8_subtilisin-like"/>
</dbReference>
<evidence type="ECO:0000256" key="4">
    <source>
        <dbReference type="ARBA" id="ARBA00022825"/>
    </source>
</evidence>
<evidence type="ECO:0000259" key="6">
    <source>
        <dbReference type="Pfam" id="PF00082"/>
    </source>
</evidence>